<dbReference type="Proteomes" id="UP000583419">
    <property type="component" value="Unassembled WGS sequence"/>
</dbReference>
<organism evidence="3 4">
    <name type="scientific">Bifidobacterium boum</name>
    <dbReference type="NCBI Taxonomy" id="78343"/>
    <lineage>
        <taxon>Bacteria</taxon>
        <taxon>Bacillati</taxon>
        <taxon>Actinomycetota</taxon>
        <taxon>Actinomycetes</taxon>
        <taxon>Bifidobacteriales</taxon>
        <taxon>Bifidobacteriaceae</taxon>
        <taxon>Bifidobacterium</taxon>
    </lineage>
</organism>
<reference evidence="3 4" key="1">
    <citation type="submission" date="2020-04" db="EMBL/GenBank/DDBJ databases">
        <authorList>
            <person name="Hitch T.C.A."/>
            <person name="Wylensek D."/>
            <person name="Clavel T."/>
        </authorList>
    </citation>
    <scope>NUCLEOTIDE SEQUENCE [LARGE SCALE GENOMIC DNA]</scope>
    <source>
        <strain evidence="3 4">WCA-130-P53-4B</strain>
    </source>
</reference>
<evidence type="ECO:0000256" key="2">
    <source>
        <dbReference type="SAM" id="Phobius"/>
    </source>
</evidence>
<keyword evidence="2" id="KW-1133">Transmembrane helix</keyword>
<accession>A0A848D7G2</accession>
<protein>
    <submittedName>
        <fullName evidence="3">Uncharacterized protein</fullName>
    </submittedName>
</protein>
<dbReference type="RefSeq" id="WP_168973664.1">
    <property type="nucleotide sequence ID" value="NZ_JABAGJ010000006.1"/>
</dbReference>
<name>A0A848D7G2_9BIFI</name>
<proteinExistence type="predicted"/>
<comment type="caution">
    <text evidence="3">The sequence shown here is derived from an EMBL/GenBank/DDBJ whole genome shotgun (WGS) entry which is preliminary data.</text>
</comment>
<evidence type="ECO:0000256" key="1">
    <source>
        <dbReference type="SAM" id="MobiDB-lite"/>
    </source>
</evidence>
<keyword evidence="2" id="KW-0472">Membrane</keyword>
<feature type="transmembrane region" description="Helical" evidence="2">
    <location>
        <begin position="6"/>
        <end position="24"/>
    </location>
</feature>
<dbReference type="AlphaFoldDB" id="A0A848D7G2"/>
<feature type="compositionally biased region" description="Basic and acidic residues" evidence="1">
    <location>
        <begin position="67"/>
        <end position="90"/>
    </location>
</feature>
<sequence length="152" mass="17176">MTRWIFISPAIAGFMRVFLTFLSISRTFCLWTRVFQMSALEVGNRLRVSGVRMGNGGMRPIRTIPASEKETPVEDATGEERKEREEEKGVELSGTGVPDQLFADMFYENSRCCGQPDVFLKVFCQDCAEVVIACERIRHPMAAPPRTLAYSE</sequence>
<gene>
    <name evidence="3" type="ORF">HF843_05355</name>
</gene>
<evidence type="ECO:0000313" key="4">
    <source>
        <dbReference type="Proteomes" id="UP000583419"/>
    </source>
</evidence>
<feature type="region of interest" description="Disordered" evidence="1">
    <location>
        <begin position="59"/>
        <end position="96"/>
    </location>
</feature>
<dbReference type="EMBL" id="JABAGJ010000006">
    <property type="protein sequence ID" value="NMF02603.1"/>
    <property type="molecule type" value="Genomic_DNA"/>
</dbReference>
<keyword evidence="2" id="KW-0812">Transmembrane</keyword>
<evidence type="ECO:0000313" key="3">
    <source>
        <dbReference type="EMBL" id="NMF02603.1"/>
    </source>
</evidence>